<keyword evidence="3" id="KW-0479">Metal-binding</keyword>
<dbReference type="PANTHER" id="PTHR23426">
    <property type="entry name" value="FERREDOXIN/ADRENODOXIN"/>
    <property type="match status" value="1"/>
</dbReference>
<evidence type="ECO:0000313" key="9">
    <source>
        <dbReference type="Proteomes" id="UP000679691"/>
    </source>
</evidence>
<evidence type="ECO:0000259" key="7">
    <source>
        <dbReference type="PROSITE" id="PS51085"/>
    </source>
</evidence>
<sequence length="109" mass="11869">MENTIHITVIDSDNSTALIPVPTDINLSLMEILKASGYDILATCGGMALCATCHVEILAGGQQLREPEDQELAMLDSLPDADDNSRLACQLRLHPENDGLRIKIKRALQ</sequence>
<reference evidence="8" key="1">
    <citation type="submission" date="2021-03" db="EMBL/GenBank/DDBJ databases">
        <authorList>
            <person name="Lu T."/>
            <person name="Wang Q."/>
            <person name="Han X."/>
        </authorList>
    </citation>
    <scope>NUCLEOTIDE SEQUENCE</scope>
    <source>
        <strain evidence="8">WQ 2009</strain>
    </source>
</reference>
<keyword evidence="9" id="KW-1185">Reference proteome</keyword>
<evidence type="ECO:0000256" key="3">
    <source>
        <dbReference type="ARBA" id="ARBA00022723"/>
    </source>
</evidence>
<evidence type="ECO:0000256" key="2">
    <source>
        <dbReference type="ARBA" id="ARBA00022714"/>
    </source>
</evidence>
<evidence type="ECO:0000256" key="1">
    <source>
        <dbReference type="ARBA" id="ARBA00010914"/>
    </source>
</evidence>
<dbReference type="EMBL" id="JAGKSB010000011">
    <property type="protein sequence ID" value="MBP3943874.1"/>
    <property type="molecule type" value="Genomic_DNA"/>
</dbReference>
<evidence type="ECO:0000256" key="4">
    <source>
        <dbReference type="ARBA" id="ARBA00023004"/>
    </source>
</evidence>
<dbReference type="GO" id="GO:0051537">
    <property type="term" value="F:2 iron, 2 sulfur cluster binding"/>
    <property type="evidence" value="ECO:0007669"/>
    <property type="project" value="UniProtKB-KW"/>
</dbReference>
<name>A0A8T4HAT8_9SPHI</name>
<dbReference type="GO" id="GO:0140647">
    <property type="term" value="P:P450-containing electron transport chain"/>
    <property type="evidence" value="ECO:0007669"/>
    <property type="project" value="InterPro"/>
</dbReference>
<dbReference type="InterPro" id="IPR001041">
    <property type="entry name" value="2Fe-2S_ferredoxin-type"/>
</dbReference>
<keyword evidence="2" id="KW-0001">2Fe-2S</keyword>
<proteinExistence type="inferred from homology"/>
<keyword evidence="5" id="KW-0411">Iron-sulfur</keyword>
<dbReference type="PRINTS" id="PR00355">
    <property type="entry name" value="ADRENODOXIN"/>
</dbReference>
<dbReference type="GO" id="GO:0009055">
    <property type="term" value="F:electron transfer activity"/>
    <property type="evidence" value="ECO:0007669"/>
    <property type="project" value="TreeGrafter"/>
</dbReference>
<dbReference type="PROSITE" id="PS51085">
    <property type="entry name" value="2FE2S_FER_2"/>
    <property type="match status" value="1"/>
</dbReference>
<feature type="domain" description="2Fe-2S ferredoxin-type" evidence="7">
    <location>
        <begin position="5"/>
        <end position="108"/>
    </location>
</feature>
<dbReference type="InterPro" id="IPR001055">
    <property type="entry name" value="Adrenodoxin-like"/>
</dbReference>
<dbReference type="SUPFAM" id="SSF54292">
    <property type="entry name" value="2Fe-2S ferredoxin-like"/>
    <property type="match status" value="1"/>
</dbReference>
<dbReference type="PANTHER" id="PTHR23426:SF65">
    <property type="entry name" value="FERREDOXIN-2, MITOCHONDRIAL"/>
    <property type="match status" value="1"/>
</dbReference>
<dbReference type="CDD" id="cd00207">
    <property type="entry name" value="fer2"/>
    <property type="match status" value="1"/>
</dbReference>
<evidence type="ECO:0000256" key="5">
    <source>
        <dbReference type="ARBA" id="ARBA00023014"/>
    </source>
</evidence>
<dbReference type="GO" id="GO:0046872">
    <property type="term" value="F:metal ion binding"/>
    <property type="evidence" value="ECO:0007669"/>
    <property type="project" value="UniProtKB-KW"/>
</dbReference>
<evidence type="ECO:0000256" key="6">
    <source>
        <dbReference type="ARBA" id="ARBA00034078"/>
    </source>
</evidence>
<dbReference type="RefSeq" id="WP_353547374.1">
    <property type="nucleotide sequence ID" value="NZ_JAGKSB010000011.1"/>
</dbReference>
<protein>
    <submittedName>
        <fullName evidence="8">2Fe-2S iron-sulfur cluster binding domain-containing protein</fullName>
    </submittedName>
</protein>
<accession>A0A8T4HAT8</accession>
<dbReference type="InterPro" id="IPR012675">
    <property type="entry name" value="Beta-grasp_dom_sf"/>
</dbReference>
<comment type="caution">
    <text evidence="8">The sequence shown here is derived from an EMBL/GenBank/DDBJ whole genome shotgun (WGS) entry which is preliminary data.</text>
</comment>
<dbReference type="InterPro" id="IPR036010">
    <property type="entry name" value="2Fe-2S_ferredoxin-like_sf"/>
</dbReference>
<dbReference type="AlphaFoldDB" id="A0A8T4HAT8"/>
<dbReference type="Gene3D" id="3.10.20.30">
    <property type="match status" value="1"/>
</dbReference>
<gene>
    <name evidence="8" type="ORF">J5U18_09895</name>
</gene>
<keyword evidence="4" id="KW-0408">Iron</keyword>
<dbReference type="Proteomes" id="UP000679691">
    <property type="component" value="Unassembled WGS sequence"/>
</dbReference>
<evidence type="ECO:0000313" key="8">
    <source>
        <dbReference type="EMBL" id="MBP3943874.1"/>
    </source>
</evidence>
<comment type="cofactor">
    <cofactor evidence="6">
        <name>[2Fe-2S] cluster</name>
        <dbReference type="ChEBI" id="CHEBI:190135"/>
    </cofactor>
</comment>
<dbReference type="Pfam" id="PF00111">
    <property type="entry name" value="Fer2"/>
    <property type="match status" value="1"/>
</dbReference>
<comment type="similarity">
    <text evidence="1">Belongs to the adrenodoxin/putidaredoxin family.</text>
</comment>
<organism evidence="8 9">
    <name type="scientific">Rhinopithecimicrobium faecis</name>
    <dbReference type="NCBI Taxonomy" id="2820698"/>
    <lineage>
        <taxon>Bacteria</taxon>
        <taxon>Pseudomonadati</taxon>
        <taxon>Bacteroidota</taxon>
        <taxon>Sphingobacteriia</taxon>
        <taxon>Sphingobacteriales</taxon>
        <taxon>Sphingobacteriaceae</taxon>
        <taxon>Rhinopithecimicrobium</taxon>
    </lineage>
</organism>